<feature type="compositionally biased region" description="Pro residues" evidence="1">
    <location>
        <begin position="358"/>
        <end position="372"/>
    </location>
</feature>
<feature type="transmembrane region" description="Helical" evidence="2">
    <location>
        <begin position="630"/>
        <end position="651"/>
    </location>
</feature>
<dbReference type="KEGG" id="pmrn:116947558"/>
<feature type="transmembrane region" description="Helical" evidence="2">
    <location>
        <begin position="671"/>
        <end position="693"/>
    </location>
</feature>
<evidence type="ECO:0000256" key="1">
    <source>
        <dbReference type="SAM" id="MobiDB-lite"/>
    </source>
</evidence>
<dbReference type="RefSeq" id="XP_032819328.1">
    <property type="nucleotide sequence ID" value="XM_032963437.1"/>
</dbReference>
<gene>
    <name evidence="5" type="primary">LOC116947558</name>
</gene>
<sequence>MAPPLFLHGLLHLLHLVIIVLVVPAASVATPTLTPSLGVLLSDPRADPTQPPGSPPPLPSGTPTSTKGVPGPDPSEAGGGRFRAPAETSTPPLIPYSLAKLNTVTEQHPTSGVNGPASGAPDPTSGVPGPVSGLPILATGVPDPVSVIPFPVSGVPDRTSGIPFPVSGVPDLASGIPFLVSGVPHRTPGVPGPTPSVPDSTSGVPHSVSGIPHSMSGVPGDASNEPRWTPMLMPSPWTPHPREGPLSRSPGTPTARAQGDGGRGGDGGGGAADDGGDGYDGGGAAGGGDDGGDVQTARGVADVGPGGVNSTRSPPPPPTSPLVAMTSEDVNRAAGTRREPPSTQGMETPDRSPVLTPSLPPPAPPNPSPTSHPDPGVNPNGAHSPATLPSVTLELHPTPSLTPDRGADPQPARSTSPNLDLKPNLDVARGAATATPAGGAEPGVVTDEAARRFVPVPGPGPDPPLPPRRPGTDRELFSSAMPPSRAPGWARELAPVPLSLVPGTGPWRELRGTLGPTWDAGSLVLACAFALLSILALFTLARLLLMMLIKTKPPSPPPPPPSPSPSPPLQPPSGSDPLKNPPRDPQRDPQSPLPPLGAALVLTLCALRSVSLSCDLLTPERAPAPLTSLLVFDSGFPLLTTAFCIAALLPLLLLRRRRRGRKLHATGPGPYLLAICCAHLFVSVACDVAFVLMTRDLLDGHDVDDNVADGGGDDDVAHVELRRFAAAVLLLSRGVFVSSAIALPAAVALLSRRPSGEPDGSARPAPPTRALPRRPQCSTEEPDEQEVGGPPRELGTGGAPGSSILLCTSACSLLACAALQAWLLVDTGVLLSHGGGSATTAALTRGWGLHVATRVCELLSAACALGLCATAPGGAVALCDHRRRRPCSASWPERALLARVRQVVAVSSGVKARNGATGERGTATSSSSSTFPWGPNSLALKPVRNGFTKKGAAPGGAAQPPPSRGDWDCSGSRKGSAVAGEKGPVAAPVSVHEEGLEEGLESLSLSDIELRPPSPIDLRRSIHEALGSRGDALCWERAADEPGRGGRGNSGPGDSGPGGGSRVGGGGGEGHVGGSVVVEKGNEEDDGDDDDGGGAGDGAGGRGGGERGGPRVGGEGGERGGNEDGDAEDPGSNPAAHSGPSTTFASSDERLLQTTSSSLSSSSSSSSSPSSSLSSLPAPSSSSFSLSSSRDPGWGDGGLSPRPRGPGSPPPGFERVGEDPGTPCGEGSRGGPGDRGAPRRDGSQGSEELRAEFVQICRQIEQLSDGSDVIQL</sequence>
<feature type="compositionally biased region" description="Pro residues" evidence="1">
    <location>
        <begin position="456"/>
        <end position="469"/>
    </location>
</feature>
<feature type="compositionally biased region" description="Pro residues" evidence="1">
    <location>
        <begin position="49"/>
        <end position="60"/>
    </location>
</feature>
<evidence type="ECO:0000256" key="3">
    <source>
        <dbReference type="SAM" id="SignalP"/>
    </source>
</evidence>
<feature type="region of interest" description="Disordered" evidence="1">
    <location>
        <begin position="553"/>
        <end position="592"/>
    </location>
</feature>
<proteinExistence type="predicted"/>
<feature type="region of interest" description="Disordered" evidence="1">
    <location>
        <begin position="106"/>
        <end position="127"/>
    </location>
</feature>
<keyword evidence="2" id="KW-0812">Transmembrane</keyword>
<evidence type="ECO:0000313" key="5">
    <source>
        <dbReference type="RefSeq" id="XP_032819328.1"/>
    </source>
</evidence>
<feature type="compositionally biased region" description="Acidic residues" evidence="1">
    <location>
        <begin position="1082"/>
        <end position="1092"/>
    </location>
</feature>
<feature type="region of interest" description="Disordered" evidence="1">
    <location>
        <begin position="912"/>
        <end position="989"/>
    </location>
</feature>
<feature type="region of interest" description="Disordered" evidence="1">
    <location>
        <begin position="1037"/>
        <end position="1250"/>
    </location>
</feature>
<feature type="compositionally biased region" description="Low complexity" evidence="1">
    <location>
        <begin position="1156"/>
        <end position="1189"/>
    </location>
</feature>
<feature type="region of interest" description="Disordered" evidence="1">
    <location>
        <begin position="40"/>
        <end position="94"/>
    </location>
</feature>
<evidence type="ECO:0000313" key="4">
    <source>
        <dbReference type="Proteomes" id="UP001318040"/>
    </source>
</evidence>
<feature type="transmembrane region" description="Helical" evidence="2">
    <location>
        <begin position="593"/>
        <end position="610"/>
    </location>
</feature>
<feature type="transmembrane region" description="Helical" evidence="2">
    <location>
        <begin position="523"/>
        <end position="545"/>
    </location>
</feature>
<reference evidence="5" key="1">
    <citation type="submission" date="2025-08" db="UniProtKB">
        <authorList>
            <consortium name="RefSeq"/>
        </authorList>
    </citation>
    <scope>IDENTIFICATION</scope>
    <source>
        <tissue evidence="5">Sperm</tissue>
    </source>
</reference>
<feature type="compositionally biased region" description="Gly residues" evidence="1">
    <location>
        <begin position="259"/>
        <end position="289"/>
    </location>
</feature>
<feature type="region of interest" description="Disordered" evidence="1">
    <location>
        <begin position="753"/>
        <end position="795"/>
    </location>
</feature>
<dbReference type="PANTHER" id="PTHR35578">
    <property type="entry name" value="PROLINE-RICH TRANSMEMBRANE PROTEIN 4-RELATED"/>
    <property type="match status" value="1"/>
</dbReference>
<feature type="compositionally biased region" description="Pro residues" evidence="1">
    <location>
        <begin position="1203"/>
        <end position="1212"/>
    </location>
</feature>
<keyword evidence="4" id="KW-1185">Reference proteome</keyword>
<evidence type="ECO:0000256" key="2">
    <source>
        <dbReference type="SAM" id="Phobius"/>
    </source>
</evidence>
<organism evidence="4 5">
    <name type="scientific">Petromyzon marinus</name>
    <name type="common">Sea lamprey</name>
    <dbReference type="NCBI Taxonomy" id="7757"/>
    <lineage>
        <taxon>Eukaryota</taxon>
        <taxon>Metazoa</taxon>
        <taxon>Chordata</taxon>
        <taxon>Craniata</taxon>
        <taxon>Vertebrata</taxon>
        <taxon>Cyclostomata</taxon>
        <taxon>Hyperoartia</taxon>
        <taxon>Petromyzontiformes</taxon>
        <taxon>Petromyzontidae</taxon>
        <taxon>Petromyzon</taxon>
    </lineage>
</organism>
<keyword evidence="2" id="KW-0472">Membrane</keyword>
<dbReference type="InterPro" id="IPR052836">
    <property type="entry name" value="PRRT_domain-containing"/>
</dbReference>
<keyword evidence="2" id="KW-1133">Transmembrane helix</keyword>
<dbReference type="AlphaFoldDB" id="A0AAJ7TJX2"/>
<accession>A0AAJ7TJX2</accession>
<name>A0AAJ7TJX2_PETMA</name>
<feature type="chain" id="PRO_5042534727" evidence="3">
    <location>
        <begin position="30"/>
        <end position="1272"/>
    </location>
</feature>
<feature type="compositionally biased region" description="Gly residues" evidence="1">
    <location>
        <begin position="1093"/>
        <end position="1103"/>
    </location>
</feature>
<protein>
    <submittedName>
        <fullName evidence="5">Uncharacterized protein LOC116947558</fullName>
    </submittedName>
</protein>
<dbReference type="Proteomes" id="UP001318040">
    <property type="component" value="Chromosome 30"/>
</dbReference>
<keyword evidence="3" id="KW-0732">Signal</keyword>
<feature type="signal peptide" evidence="3">
    <location>
        <begin position="1"/>
        <end position="29"/>
    </location>
</feature>
<feature type="compositionally biased region" description="Polar residues" evidence="1">
    <location>
        <begin position="922"/>
        <end position="931"/>
    </location>
</feature>
<feature type="compositionally biased region" description="Gly residues" evidence="1">
    <location>
        <begin position="1045"/>
        <end position="1073"/>
    </location>
</feature>
<feature type="compositionally biased region" description="Basic and acidic residues" evidence="1">
    <location>
        <begin position="1236"/>
        <end position="1250"/>
    </location>
</feature>
<dbReference type="PANTHER" id="PTHR35578:SF6">
    <property type="entry name" value="PROLINE-RICH TRANSMEMBRANE PROTEIN 4"/>
    <property type="match status" value="1"/>
</dbReference>
<feature type="region of interest" description="Disordered" evidence="1">
    <location>
        <begin position="186"/>
        <end position="423"/>
    </location>
</feature>
<feature type="region of interest" description="Disordered" evidence="1">
    <location>
        <begin position="452"/>
        <end position="488"/>
    </location>
</feature>
<feature type="compositionally biased region" description="Pro residues" evidence="1">
    <location>
        <begin position="553"/>
        <end position="571"/>
    </location>
</feature>